<dbReference type="RefSeq" id="WP_144346886.1">
    <property type="nucleotide sequence ID" value="NZ_VMKP01000001.1"/>
</dbReference>
<dbReference type="PROSITE" id="PS51257">
    <property type="entry name" value="PROKAR_LIPOPROTEIN"/>
    <property type="match status" value="1"/>
</dbReference>
<comment type="subcellular location">
    <subcellularLocation>
        <location evidence="1">Cell outer membrane</location>
        <topology evidence="1">Lipid-anchor</topology>
    </subcellularLocation>
</comment>
<comment type="caution">
    <text evidence="7">The sequence shown here is derived from an EMBL/GenBank/DDBJ whole genome shotgun (WGS) entry which is preliminary data.</text>
</comment>
<evidence type="ECO:0000256" key="5">
    <source>
        <dbReference type="ARBA" id="ARBA00023237"/>
    </source>
</evidence>
<evidence type="ECO:0000313" key="8">
    <source>
        <dbReference type="Proteomes" id="UP000316688"/>
    </source>
</evidence>
<keyword evidence="3" id="KW-0472">Membrane</keyword>
<keyword evidence="4" id="KW-0564">Palmitate</keyword>
<dbReference type="InterPro" id="IPR032831">
    <property type="entry name" value="LptM_cons"/>
</dbReference>
<evidence type="ECO:0000313" key="7">
    <source>
        <dbReference type="EMBL" id="TVO66328.1"/>
    </source>
</evidence>
<keyword evidence="2" id="KW-0732">Signal</keyword>
<gene>
    <name evidence="7" type="ORF">FPL11_01160</name>
</gene>
<keyword evidence="6" id="KW-0449">Lipoprotein</keyword>
<dbReference type="Pfam" id="PF13627">
    <property type="entry name" value="LptM_cons"/>
    <property type="match status" value="1"/>
</dbReference>
<protein>
    <recommendedName>
        <fullName evidence="9">Lipoprotein</fullName>
    </recommendedName>
</protein>
<evidence type="ECO:0000256" key="3">
    <source>
        <dbReference type="ARBA" id="ARBA00023136"/>
    </source>
</evidence>
<proteinExistence type="predicted"/>
<accession>A0A557RMJ5</accession>
<evidence type="ECO:0000256" key="1">
    <source>
        <dbReference type="ARBA" id="ARBA00004459"/>
    </source>
</evidence>
<dbReference type="EMBL" id="VMKP01000001">
    <property type="protein sequence ID" value="TVO66328.1"/>
    <property type="molecule type" value="Genomic_DNA"/>
</dbReference>
<keyword evidence="5" id="KW-0998">Cell outer membrane</keyword>
<organism evidence="7 8">
    <name type="scientific">Spiribacter aquaticus</name>
    <dbReference type="NCBI Taxonomy" id="1935996"/>
    <lineage>
        <taxon>Bacteria</taxon>
        <taxon>Pseudomonadati</taxon>
        <taxon>Pseudomonadota</taxon>
        <taxon>Gammaproteobacteria</taxon>
        <taxon>Chromatiales</taxon>
        <taxon>Ectothiorhodospiraceae</taxon>
        <taxon>Spiribacter</taxon>
    </lineage>
</organism>
<keyword evidence="8" id="KW-1185">Reference proteome</keyword>
<dbReference type="GO" id="GO:0009279">
    <property type="term" value="C:cell outer membrane"/>
    <property type="evidence" value="ECO:0007669"/>
    <property type="project" value="UniProtKB-SubCell"/>
</dbReference>
<evidence type="ECO:0008006" key="9">
    <source>
        <dbReference type="Google" id="ProtNLM"/>
    </source>
</evidence>
<reference evidence="7 8" key="1">
    <citation type="submission" date="2019-07" db="EMBL/GenBank/DDBJ databases">
        <title>Reclasification of Spiribacter aquaticus.</title>
        <authorList>
            <person name="Leon M.J."/>
            <person name="Sanchez-Porro C."/>
            <person name="Ventosa A."/>
        </authorList>
    </citation>
    <scope>NUCLEOTIDE SEQUENCE [LARGE SCALE GENOMIC DNA]</scope>
    <source>
        <strain evidence="7 8">SP30</strain>
    </source>
</reference>
<evidence type="ECO:0000256" key="6">
    <source>
        <dbReference type="ARBA" id="ARBA00023288"/>
    </source>
</evidence>
<evidence type="ECO:0000256" key="2">
    <source>
        <dbReference type="ARBA" id="ARBA00022729"/>
    </source>
</evidence>
<dbReference type="AlphaFoldDB" id="A0A557RMJ5"/>
<dbReference type="Proteomes" id="UP000316688">
    <property type="component" value="Unassembled WGS sequence"/>
</dbReference>
<sequence length="41" mass="4282">MSLRILPCLALITLILLTGCGVKGDLYMPEAETASDAETAS</sequence>
<evidence type="ECO:0000256" key="4">
    <source>
        <dbReference type="ARBA" id="ARBA00023139"/>
    </source>
</evidence>
<dbReference type="NCBIfam" id="NF047847">
    <property type="entry name" value="SS_mature_LptM"/>
    <property type="match status" value="1"/>
</dbReference>
<name>A0A557RMJ5_9GAMM</name>